<dbReference type="Gene3D" id="3.30.1540.10">
    <property type="entry name" value="formyl-coa transferase, domain 3"/>
    <property type="match status" value="1"/>
</dbReference>
<proteinExistence type="predicted"/>
<evidence type="ECO:0000313" key="1">
    <source>
        <dbReference type="EMBL" id="MDR6207049.1"/>
    </source>
</evidence>
<protein>
    <submittedName>
        <fullName evidence="1">Crotonobetainyl-CoA:carnitine CoA-transferase CaiB-like acyl-CoA transferase</fullName>
    </submittedName>
</protein>
<dbReference type="InterPro" id="IPR044855">
    <property type="entry name" value="CoA-Trfase_III_dom3_sf"/>
</dbReference>
<sequence length="92" mass="10259">MSNRVELIDLLQRAFGKKAAAYWLERLDEAGISCGPIQTVDQVVAHEQTRALDIQRTTRDGAATFVGLPVEERRRDTAAFSGRLPCQEGTVW</sequence>
<dbReference type="AlphaFoldDB" id="A0ABD5CNZ5"/>
<organism evidence="1 2">
    <name type="scientific">Paraburkholderia graminis</name>
    <dbReference type="NCBI Taxonomy" id="60548"/>
    <lineage>
        <taxon>Bacteria</taxon>
        <taxon>Pseudomonadati</taxon>
        <taxon>Pseudomonadota</taxon>
        <taxon>Betaproteobacteria</taxon>
        <taxon>Burkholderiales</taxon>
        <taxon>Burkholderiaceae</taxon>
        <taxon>Paraburkholderia</taxon>
    </lineage>
</organism>
<reference evidence="1 2" key="1">
    <citation type="submission" date="2023-08" db="EMBL/GenBank/DDBJ databases">
        <title>Genome sequencing of plant associated microbes to promote plant fitness in Sorghum bicolor and Oryza sativa.</title>
        <authorList>
            <person name="Coleman-Derr D."/>
        </authorList>
    </citation>
    <scope>NUCLEOTIDE SEQUENCE [LARGE SCALE GENOMIC DNA]</scope>
    <source>
        <strain evidence="1 2">SLBN-33</strain>
    </source>
</reference>
<accession>A0ABD5CNZ5</accession>
<dbReference type="InterPro" id="IPR003673">
    <property type="entry name" value="CoA-Trfase_fam_III"/>
</dbReference>
<comment type="caution">
    <text evidence="1">The sequence shown here is derived from an EMBL/GenBank/DDBJ whole genome shotgun (WGS) entry which is preliminary data.</text>
</comment>
<dbReference type="SUPFAM" id="SSF89796">
    <property type="entry name" value="CoA-transferase family III (CaiB/BaiF)"/>
    <property type="match status" value="1"/>
</dbReference>
<dbReference type="EMBL" id="JAVIZN010000002">
    <property type="protein sequence ID" value="MDR6207049.1"/>
    <property type="molecule type" value="Genomic_DNA"/>
</dbReference>
<gene>
    <name evidence="1" type="ORF">QF025_005769</name>
</gene>
<name>A0ABD5CNZ5_9BURK</name>
<dbReference type="InterPro" id="IPR023606">
    <property type="entry name" value="CoA-Trfase_III_dom_1_sf"/>
</dbReference>
<dbReference type="Gene3D" id="3.40.50.10540">
    <property type="entry name" value="Crotonobetainyl-coa:carnitine coa-transferase, domain 1"/>
    <property type="match status" value="1"/>
</dbReference>
<dbReference type="Pfam" id="PF02515">
    <property type="entry name" value="CoA_transf_3"/>
    <property type="match status" value="1"/>
</dbReference>
<dbReference type="Proteomes" id="UP001245184">
    <property type="component" value="Unassembled WGS sequence"/>
</dbReference>
<evidence type="ECO:0000313" key="2">
    <source>
        <dbReference type="Proteomes" id="UP001245184"/>
    </source>
</evidence>